<evidence type="ECO:0000256" key="2">
    <source>
        <dbReference type="ARBA" id="ARBA00023315"/>
    </source>
</evidence>
<accession>A0A2N3WBD8</accession>
<keyword evidence="2 5" id="KW-0012">Acyltransferase</keyword>
<dbReference type="GO" id="GO:0005886">
    <property type="term" value="C:plasma membrane"/>
    <property type="evidence" value="ECO:0007669"/>
    <property type="project" value="TreeGrafter"/>
</dbReference>
<feature type="compositionally biased region" description="Basic and acidic residues" evidence="3">
    <location>
        <begin position="219"/>
        <end position="240"/>
    </location>
</feature>
<evidence type="ECO:0000313" key="6">
    <source>
        <dbReference type="Proteomes" id="UP000233750"/>
    </source>
</evidence>
<dbReference type="Pfam" id="PF01553">
    <property type="entry name" value="Acyltransferase"/>
    <property type="match status" value="1"/>
</dbReference>
<sequence length="267" mass="28689">MARREKGGFWVGLAAAAFYPLTAIGKRVYLGAEKIPRQGPAVLVMNHISHLDPAVDAVFVHRQKRVPRFFLKASLKDVPIFGRIVTGSGQIPVARGSSAAGDSLKAAHQALQEGKVIVIYPEGTITKDPLGWPKEAYSGAARLALQNDVPVIPIARWGTNQIFNGYTKKFTPFPRKTVTHLVGDPIDLSAYRGGNPRSASTLREVTAVLMDEVTRLLAEIRHEEPPAKKPETAAETKKADSGTADVVKDPATALDEAAAAEKPEDGA</sequence>
<feature type="domain" description="Phospholipid/glycerol acyltransferase" evidence="4">
    <location>
        <begin position="41"/>
        <end position="159"/>
    </location>
</feature>
<keyword evidence="6" id="KW-1185">Reference proteome</keyword>
<gene>
    <name evidence="5" type="ORF">ATK30_1955</name>
</gene>
<comment type="caution">
    <text evidence="5">The sequence shown here is derived from an EMBL/GenBank/DDBJ whole genome shotgun (WGS) entry which is preliminary data.</text>
</comment>
<dbReference type="InterPro" id="IPR002123">
    <property type="entry name" value="Plipid/glycerol_acylTrfase"/>
</dbReference>
<dbReference type="RefSeq" id="WP_244194570.1">
    <property type="nucleotide sequence ID" value="NZ_PJMY01000003.1"/>
</dbReference>
<dbReference type="GO" id="GO:0003841">
    <property type="term" value="F:1-acylglycerol-3-phosphate O-acyltransferase activity"/>
    <property type="evidence" value="ECO:0007669"/>
    <property type="project" value="TreeGrafter"/>
</dbReference>
<dbReference type="EMBL" id="PJMY01000003">
    <property type="protein sequence ID" value="PKV91192.1"/>
    <property type="molecule type" value="Genomic_DNA"/>
</dbReference>
<evidence type="ECO:0000256" key="1">
    <source>
        <dbReference type="ARBA" id="ARBA00022679"/>
    </source>
</evidence>
<dbReference type="CDD" id="cd07989">
    <property type="entry name" value="LPLAT_AGPAT-like"/>
    <property type="match status" value="1"/>
</dbReference>
<keyword evidence="1" id="KW-0808">Transferase</keyword>
<dbReference type="PANTHER" id="PTHR10434:SF55">
    <property type="entry name" value="POSSIBLE ACYLTRANSFERASE"/>
    <property type="match status" value="1"/>
</dbReference>
<evidence type="ECO:0000259" key="4">
    <source>
        <dbReference type="SMART" id="SM00563"/>
    </source>
</evidence>
<name>A0A2N3WBD8_9PSEU</name>
<dbReference type="Proteomes" id="UP000233750">
    <property type="component" value="Unassembled WGS sequence"/>
</dbReference>
<reference evidence="5 6" key="1">
    <citation type="submission" date="2017-12" db="EMBL/GenBank/DDBJ databases">
        <title>Sequencing the genomes of 1000 Actinobacteria strains.</title>
        <authorList>
            <person name="Klenk H.-P."/>
        </authorList>
    </citation>
    <scope>NUCLEOTIDE SEQUENCE [LARGE SCALE GENOMIC DNA]</scope>
    <source>
        <strain evidence="5 6">DSM 45165</strain>
    </source>
</reference>
<proteinExistence type="predicted"/>
<organism evidence="5 6">
    <name type="scientific">Amycolatopsis echigonensis</name>
    <dbReference type="NCBI Taxonomy" id="2576905"/>
    <lineage>
        <taxon>Bacteria</taxon>
        <taxon>Bacillati</taxon>
        <taxon>Actinomycetota</taxon>
        <taxon>Actinomycetes</taxon>
        <taxon>Pseudonocardiales</taxon>
        <taxon>Pseudonocardiaceae</taxon>
        <taxon>Amycolatopsis</taxon>
    </lineage>
</organism>
<dbReference type="SUPFAM" id="SSF69593">
    <property type="entry name" value="Glycerol-3-phosphate (1)-acyltransferase"/>
    <property type="match status" value="1"/>
</dbReference>
<dbReference type="GO" id="GO:0006654">
    <property type="term" value="P:phosphatidic acid biosynthetic process"/>
    <property type="evidence" value="ECO:0007669"/>
    <property type="project" value="TreeGrafter"/>
</dbReference>
<dbReference type="SMART" id="SM00563">
    <property type="entry name" value="PlsC"/>
    <property type="match status" value="1"/>
</dbReference>
<feature type="region of interest" description="Disordered" evidence="3">
    <location>
        <begin position="219"/>
        <end position="267"/>
    </location>
</feature>
<dbReference type="PANTHER" id="PTHR10434">
    <property type="entry name" value="1-ACYL-SN-GLYCEROL-3-PHOSPHATE ACYLTRANSFERASE"/>
    <property type="match status" value="1"/>
</dbReference>
<evidence type="ECO:0000313" key="5">
    <source>
        <dbReference type="EMBL" id="PKV91192.1"/>
    </source>
</evidence>
<protein>
    <submittedName>
        <fullName evidence="5">1-acyl-sn-glycerol-3-phosphate acyltransferase</fullName>
    </submittedName>
</protein>
<dbReference type="AlphaFoldDB" id="A0A2N3WBD8"/>
<evidence type="ECO:0000256" key="3">
    <source>
        <dbReference type="SAM" id="MobiDB-lite"/>
    </source>
</evidence>